<evidence type="ECO:0000256" key="4">
    <source>
        <dbReference type="ARBA" id="ARBA00023136"/>
    </source>
</evidence>
<name>A0ABQ7QPH7_PLUXY</name>
<reference evidence="5 6" key="1">
    <citation type="submission" date="2021-06" db="EMBL/GenBank/DDBJ databases">
        <title>A haploid diamondback moth (Plutella xylostella L.) genome assembly resolves 31 chromosomes and identifies a diamide resistance mutation.</title>
        <authorList>
            <person name="Ward C.M."/>
            <person name="Perry K.D."/>
            <person name="Baker G."/>
            <person name="Powis K."/>
            <person name="Heckel D.G."/>
            <person name="Baxter S.W."/>
        </authorList>
    </citation>
    <scope>NUCLEOTIDE SEQUENCE [LARGE SCALE GENOMIC DNA]</scope>
    <source>
        <strain evidence="5 6">LV</strain>
        <tissue evidence="5">Single pupa</tissue>
    </source>
</reference>
<gene>
    <name evidence="5" type="ORF">JYU34_007074</name>
</gene>
<dbReference type="InterPro" id="IPR016024">
    <property type="entry name" value="ARM-type_fold"/>
</dbReference>
<dbReference type="InterPro" id="IPR039888">
    <property type="entry name" value="Melted-like"/>
</dbReference>
<evidence type="ECO:0000256" key="1">
    <source>
        <dbReference type="ARBA" id="ARBA00004184"/>
    </source>
</evidence>
<evidence type="ECO:0000313" key="5">
    <source>
        <dbReference type="EMBL" id="KAG7306950.1"/>
    </source>
</evidence>
<keyword evidence="4" id="KW-0472">Membrane</keyword>
<proteinExistence type="predicted"/>
<organism evidence="5 6">
    <name type="scientific">Plutella xylostella</name>
    <name type="common">Diamondback moth</name>
    <name type="synonym">Plutella maculipennis</name>
    <dbReference type="NCBI Taxonomy" id="51655"/>
    <lineage>
        <taxon>Eukaryota</taxon>
        <taxon>Metazoa</taxon>
        <taxon>Ecdysozoa</taxon>
        <taxon>Arthropoda</taxon>
        <taxon>Hexapoda</taxon>
        <taxon>Insecta</taxon>
        <taxon>Pterygota</taxon>
        <taxon>Neoptera</taxon>
        <taxon>Endopterygota</taxon>
        <taxon>Lepidoptera</taxon>
        <taxon>Glossata</taxon>
        <taxon>Ditrysia</taxon>
        <taxon>Yponomeutoidea</taxon>
        <taxon>Plutellidae</taxon>
        <taxon>Plutella</taxon>
    </lineage>
</organism>
<evidence type="ECO:0000313" key="6">
    <source>
        <dbReference type="Proteomes" id="UP000823941"/>
    </source>
</evidence>
<accession>A0ABQ7QPH7</accession>
<comment type="caution">
    <text evidence="5">The sequence shown here is derived from an EMBL/GenBank/DDBJ whole genome shotgun (WGS) entry which is preliminary data.</text>
</comment>
<dbReference type="EMBL" id="JAHIBW010000010">
    <property type="protein sequence ID" value="KAG7306950.1"/>
    <property type="molecule type" value="Genomic_DNA"/>
</dbReference>
<sequence>MHDLFKQVLNERDLSRAGDLFSLSDTEIIHDLTEVIKKITEISSHPDYSQNDNDQSVVEICVTRVTSCIRETGTVEAHCRPLVALLEACLHHNLRPSTNHQNEDPPHAKIASDVISCIFLASDNQNYSKKGVMEAVLPVAVRLLHAGHAELARNMARYLSLAAIHHARLLKPHVQQIVDSIVAGNLAEMQKSG</sequence>
<protein>
    <submittedName>
        <fullName evidence="5">Uncharacterized protein</fullName>
    </submittedName>
</protein>
<evidence type="ECO:0000256" key="3">
    <source>
        <dbReference type="ARBA" id="ARBA00022475"/>
    </source>
</evidence>
<keyword evidence="6" id="KW-1185">Reference proteome</keyword>
<dbReference type="SUPFAM" id="SSF48371">
    <property type="entry name" value="ARM repeat"/>
    <property type="match status" value="1"/>
</dbReference>
<keyword evidence="3" id="KW-1003">Cell membrane</keyword>
<dbReference type="PANTHER" id="PTHR21630:SF10">
    <property type="entry name" value="VENTRICULAR ZONE-EXPRESSED PH DOMAIN-CONTAINING PROTEIN HOMOLOG 1"/>
    <property type="match status" value="1"/>
</dbReference>
<dbReference type="PANTHER" id="PTHR21630">
    <property type="entry name" value="VEPH-A/MELTED"/>
    <property type="match status" value="1"/>
</dbReference>
<comment type="subcellular location">
    <subcellularLocation>
        <location evidence="2">Cell membrane</location>
    </subcellularLocation>
    <subcellularLocation>
        <location evidence="1">Endomembrane system</location>
        <topology evidence="1">Peripheral membrane protein</topology>
    </subcellularLocation>
</comment>
<dbReference type="Proteomes" id="UP000823941">
    <property type="component" value="Chromosome 10"/>
</dbReference>
<evidence type="ECO:0000256" key="2">
    <source>
        <dbReference type="ARBA" id="ARBA00004236"/>
    </source>
</evidence>